<dbReference type="GeneID" id="90995053"/>
<dbReference type="STRING" id="1123404.SAMN02745784_00360"/>
<comment type="catalytic activity">
    <reaction evidence="3">
        <text>L-glutaminyl-[protein] + H2O = L-glutamyl-[protein] + NH4(+)</text>
        <dbReference type="Rhea" id="RHEA:16441"/>
        <dbReference type="Rhea" id="RHEA-COMP:10207"/>
        <dbReference type="Rhea" id="RHEA-COMP:10208"/>
        <dbReference type="ChEBI" id="CHEBI:15377"/>
        <dbReference type="ChEBI" id="CHEBI:28938"/>
        <dbReference type="ChEBI" id="CHEBI:29973"/>
        <dbReference type="ChEBI" id="CHEBI:30011"/>
        <dbReference type="EC" id="3.5.1.44"/>
    </reaction>
</comment>
<evidence type="ECO:0000256" key="1">
    <source>
        <dbReference type="ARBA" id="ARBA00022500"/>
    </source>
</evidence>
<dbReference type="InterPro" id="IPR038592">
    <property type="entry name" value="CheD-like_sf"/>
</dbReference>
<dbReference type="PANTHER" id="PTHR35147:SF1">
    <property type="entry name" value="CHEMORECEPTOR GLUTAMINE DEAMIDASE CHED-RELATED"/>
    <property type="match status" value="1"/>
</dbReference>
<dbReference type="Gene3D" id="3.30.1330.200">
    <property type="match status" value="1"/>
</dbReference>
<dbReference type="EC" id="3.5.1.44" evidence="3"/>
<dbReference type="PROSITE" id="PS51257">
    <property type="entry name" value="PROKAR_LIPOPROTEIN"/>
    <property type="match status" value="1"/>
</dbReference>
<accession>A0A1M4SKJ3</accession>
<keyword evidence="1 3" id="KW-0145">Chemotaxis</keyword>
<dbReference type="InterPro" id="IPR011324">
    <property type="entry name" value="Cytotoxic_necrot_fac-like_cat"/>
</dbReference>
<evidence type="ECO:0000256" key="3">
    <source>
        <dbReference type="HAMAP-Rule" id="MF_01440"/>
    </source>
</evidence>
<evidence type="ECO:0000313" key="5">
    <source>
        <dbReference type="Proteomes" id="UP000184114"/>
    </source>
</evidence>
<dbReference type="InterPro" id="IPR005659">
    <property type="entry name" value="Chemorcpt_Glu_NH3ase_CheD"/>
</dbReference>
<dbReference type="SUPFAM" id="SSF64438">
    <property type="entry name" value="CNF1/YfiH-like putative cysteine hydrolases"/>
    <property type="match status" value="1"/>
</dbReference>
<dbReference type="Proteomes" id="UP000184114">
    <property type="component" value="Unassembled WGS sequence"/>
</dbReference>
<reference evidence="5" key="1">
    <citation type="submission" date="2016-11" db="EMBL/GenBank/DDBJ databases">
        <authorList>
            <person name="Varghese N."/>
            <person name="Submissions S."/>
        </authorList>
    </citation>
    <scope>NUCLEOTIDE SEQUENCE [LARGE SCALE GENOMIC DNA]</scope>
    <source>
        <strain evidence="5">DSM 18095</strain>
    </source>
</reference>
<comment type="function">
    <text evidence="3">Probably deamidates glutamine residues to glutamate on methyl-accepting chemotaxis receptors (MCPs), playing an important role in chemotaxis.</text>
</comment>
<dbReference type="RefSeq" id="WP_072972365.1">
    <property type="nucleotide sequence ID" value="NZ_FQTY01000001.1"/>
</dbReference>
<evidence type="ECO:0000313" key="4">
    <source>
        <dbReference type="EMBL" id="SHE32517.1"/>
    </source>
</evidence>
<dbReference type="EMBL" id="FQTY01000001">
    <property type="protein sequence ID" value="SHE32517.1"/>
    <property type="molecule type" value="Genomic_DNA"/>
</dbReference>
<dbReference type="AlphaFoldDB" id="A0A1M4SKJ3"/>
<sequence>MDVKIIKIGMADLNVAKAPNLLTTLGLGSCVGITLYDKINKIAGLAHIMLPSSREIKNNDNKAKFADTGIEELLDLMLKSGANKNNLVAKIAGGSQMFNFNSNNNILKIGERNVIATKDKLKELNIKIVSEDTGGNFGRTIILNSIDGLLQVKTIGHGEKTI</sequence>
<dbReference type="HAMAP" id="MF_01440">
    <property type="entry name" value="CheD"/>
    <property type="match status" value="1"/>
</dbReference>
<dbReference type="CDD" id="cd16352">
    <property type="entry name" value="CheD"/>
    <property type="match status" value="1"/>
</dbReference>
<dbReference type="GO" id="GO:0006935">
    <property type="term" value="P:chemotaxis"/>
    <property type="evidence" value="ECO:0007669"/>
    <property type="project" value="UniProtKB-UniRule"/>
</dbReference>
<protein>
    <recommendedName>
        <fullName evidence="3">Probable chemoreceptor glutamine deamidase CheD</fullName>
        <ecNumber evidence="3">3.5.1.44</ecNumber>
    </recommendedName>
</protein>
<keyword evidence="2 3" id="KW-0378">Hydrolase</keyword>
<keyword evidence="5" id="KW-1185">Reference proteome</keyword>
<dbReference type="Pfam" id="PF03975">
    <property type="entry name" value="CheD"/>
    <property type="match status" value="1"/>
</dbReference>
<evidence type="ECO:0000256" key="2">
    <source>
        <dbReference type="ARBA" id="ARBA00022801"/>
    </source>
</evidence>
<dbReference type="PANTHER" id="PTHR35147">
    <property type="entry name" value="CHEMORECEPTOR GLUTAMINE DEAMIDASE CHED-RELATED"/>
    <property type="match status" value="1"/>
</dbReference>
<comment type="similarity">
    <text evidence="3">Belongs to the CheD family.</text>
</comment>
<organism evidence="4 5">
    <name type="scientific">Tissierella praeacuta DSM 18095</name>
    <dbReference type="NCBI Taxonomy" id="1123404"/>
    <lineage>
        <taxon>Bacteria</taxon>
        <taxon>Bacillati</taxon>
        <taxon>Bacillota</taxon>
        <taxon>Tissierellia</taxon>
        <taxon>Tissierellales</taxon>
        <taxon>Tissierellaceae</taxon>
        <taxon>Tissierella</taxon>
    </lineage>
</organism>
<name>A0A1M4SKJ3_9FIRM</name>
<proteinExistence type="inferred from homology"/>
<dbReference type="GO" id="GO:0050568">
    <property type="term" value="F:protein-glutamine glutaminase activity"/>
    <property type="evidence" value="ECO:0007669"/>
    <property type="project" value="UniProtKB-UniRule"/>
</dbReference>
<gene>
    <name evidence="3" type="primary">cheD</name>
    <name evidence="4" type="ORF">SAMN02745784_00360</name>
</gene>